<dbReference type="Proteomes" id="UP000074310">
    <property type="component" value="Unassembled WGS sequence"/>
</dbReference>
<sequence>MIRRLTALSAASVVALALAGCSMTPAYVRPTLPVPPSWPTGDAYLRQSEAALPAVTYRDIFRDTRLQTLIARALTNNRDLRVAVANIEATRAQYRIQRANLFPQVNATGAYSYRENGRSGTVTGINPGAGTGGGTGTGAGTDPTTGTGNGGNTGGGAGTTVFSGANSTFQAQVGLTAFEIDLFGRVRALTGAALSRYFAQEAAARATRLTLVGDLATAWLTYAADRSLLTVAERTAQAARVSVRLTDARRRGGVSPRTDVRQAEQVLATAEADLAVQRTALAQDVNAIQLLVGAPVDPALLPASIEQAAQTIGDVPAGIDSQVLLRRPDVVQAEYTLRAFNAEIGAARAALFPRISLTALVGFASTALRTLFTGNAFNWSVSPNASYPIFRAGAGRAGVDYSIAQRDAALAGYERTIQTAFSEVSDALARRGTITDQLAANERFYTAAADTLNLTNARYRGGIDTYLTSLDAQRQLYSAERTLVQTRLVRATNLVTLYRTLGGDSLLDVTDQGPRPVTAP</sequence>
<dbReference type="PANTHER" id="PTHR30203:SF32">
    <property type="entry name" value="CATION EFFLUX SYSTEM PROTEIN CUSC"/>
    <property type="match status" value="1"/>
</dbReference>
<dbReference type="EMBL" id="LDTB01000040">
    <property type="protein sequence ID" value="KTT71411.1"/>
    <property type="molecule type" value="Genomic_DNA"/>
</dbReference>
<evidence type="ECO:0000256" key="3">
    <source>
        <dbReference type="SAM" id="MobiDB-lite"/>
    </source>
</evidence>
<protein>
    <submittedName>
        <fullName evidence="4">Transporter</fullName>
    </submittedName>
</protein>
<dbReference type="Gene3D" id="2.20.200.10">
    <property type="entry name" value="Outer membrane efflux proteins (OEP)"/>
    <property type="match status" value="1"/>
</dbReference>
<feature type="compositionally biased region" description="Gly residues" evidence="3">
    <location>
        <begin position="127"/>
        <end position="139"/>
    </location>
</feature>
<evidence type="ECO:0000256" key="2">
    <source>
        <dbReference type="RuleBase" id="RU362097"/>
    </source>
</evidence>
<keyword evidence="5" id="KW-1185">Reference proteome</keyword>
<dbReference type="Gene3D" id="1.20.1600.10">
    <property type="entry name" value="Outer membrane efflux proteins (OEP)"/>
    <property type="match status" value="1"/>
</dbReference>
<keyword evidence="2" id="KW-0472">Membrane</keyword>
<dbReference type="SUPFAM" id="SSF56954">
    <property type="entry name" value="Outer membrane efflux proteins (OEP)"/>
    <property type="match status" value="1"/>
</dbReference>
<keyword evidence="2" id="KW-0812">Transmembrane</keyword>
<evidence type="ECO:0000313" key="4">
    <source>
        <dbReference type="EMBL" id="KTT71411.1"/>
    </source>
</evidence>
<organism evidence="4 5">
    <name type="scientific">Sphingomonas endophytica</name>
    <dbReference type="NCBI Taxonomy" id="869719"/>
    <lineage>
        <taxon>Bacteria</taxon>
        <taxon>Pseudomonadati</taxon>
        <taxon>Pseudomonadota</taxon>
        <taxon>Alphaproteobacteria</taxon>
        <taxon>Sphingomonadales</taxon>
        <taxon>Sphingomonadaceae</taxon>
        <taxon>Sphingomonas</taxon>
    </lineage>
</organism>
<keyword evidence="2" id="KW-0564">Palmitate</keyword>
<proteinExistence type="inferred from homology"/>
<feature type="signal peptide" evidence="2">
    <location>
        <begin position="1"/>
        <end position="26"/>
    </location>
</feature>
<dbReference type="Pfam" id="PF02321">
    <property type="entry name" value="OEP"/>
    <property type="match status" value="2"/>
</dbReference>
<dbReference type="PANTHER" id="PTHR30203">
    <property type="entry name" value="OUTER MEMBRANE CATION EFFLUX PROTEIN"/>
    <property type="match status" value="1"/>
</dbReference>
<comment type="similarity">
    <text evidence="1 2">Belongs to the outer membrane factor (OMF) (TC 1.B.17) family.</text>
</comment>
<keyword evidence="2" id="KW-0732">Signal</keyword>
<feature type="region of interest" description="Disordered" evidence="3">
    <location>
        <begin position="125"/>
        <end position="155"/>
    </location>
</feature>
<accession>A0A147I1M4</accession>
<dbReference type="InterPro" id="IPR010131">
    <property type="entry name" value="MdtP/NodT-like"/>
</dbReference>
<dbReference type="GO" id="GO:0005886">
    <property type="term" value="C:plasma membrane"/>
    <property type="evidence" value="ECO:0007669"/>
    <property type="project" value="UniProtKB-SubCell"/>
</dbReference>
<dbReference type="PROSITE" id="PS51257">
    <property type="entry name" value="PROKAR_LIPOPROTEIN"/>
    <property type="match status" value="1"/>
</dbReference>
<gene>
    <name evidence="4" type="ORF">NS334_10600</name>
</gene>
<dbReference type="AlphaFoldDB" id="A0A147I1M4"/>
<evidence type="ECO:0000256" key="1">
    <source>
        <dbReference type="ARBA" id="ARBA00007613"/>
    </source>
</evidence>
<dbReference type="PATRIC" id="fig|869719.3.peg.2068"/>
<feature type="chain" id="PRO_5007358178" evidence="2">
    <location>
        <begin position="27"/>
        <end position="520"/>
    </location>
</feature>
<evidence type="ECO:0000313" key="5">
    <source>
        <dbReference type="Proteomes" id="UP000074310"/>
    </source>
</evidence>
<dbReference type="GO" id="GO:0015562">
    <property type="term" value="F:efflux transmembrane transporter activity"/>
    <property type="evidence" value="ECO:0007669"/>
    <property type="project" value="InterPro"/>
</dbReference>
<keyword evidence="2" id="KW-1134">Transmembrane beta strand</keyword>
<dbReference type="InterPro" id="IPR003423">
    <property type="entry name" value="OMP_efflux"/>
</dbReference>
<name>A0A147I1M4_9SPHN</name>
<keyword evidence="2" id="KW-0449">Lipoprotein</keyword>
<reference evidence="4 5" key="1">
    <citation type="journal article" date="2016" name="Front. Microbiol.">
        <title>Genomic Resource of Rice Seed Associated Bacteria.</title>
        <authorList>
            <person name="Midha S."/>
            <person name="Bansal K."/>
            <person name="Sharma S."/>
            <person name="Kumar N."/>
            <person name="Patil P.P."/>
            <person name="Chaudhry V."/>
            <person name="Patil P.B."/>
        </authorList>
    </citation>
    <scope>NUCLEOTIDE SEQUENCE [LARGE SCALE GENOMIC DNA]</scope>
    <source>
        <strain evidence="4 5">NS334</strain>
    </source>
</reference>
<dbReference type="OrthoDB" id="7181739at2"/>
<comment type="caution">
    <text evidence="4">The sequence shown here is derived from an EMBL/GenBank/DDBJ whole genome shotgun (WGS) entry which is preliminary data.</text>
</comment>
<comment type="subcellular location">
    <subcellularLocation>
        <location evidence="2">Cell membrane</location>
        <topology evidence="2">Lipid-anchor</topology>
    </subcellularLocation>
</comment>
<dbReference type="RefSeq" id="WP_058755932.1">
    <property type="nucleotide sequence ID" value="NZ_LDTB01000040.1"/>
</dbReference>
<dbReference type="NCBIfam" id="TIGR01845">
    <property type="entry name" value="outer_NodT"/>
    <property type="match status" value="1"/>
</dbReference>